<dbReference type="GO" id="GO:0009306">
    <property type="term" value="P:protein secretion"/>
    <property type="evidence" value="ECO:0007669"/>
    <property type="project" value="InterPro"/>
</dbReference>
<feature type="compositionally biased region" description="Basic and acidic residues" evidence="13">
    <location>
        <begin position="1"/>
        <end position="11"/>
    </location>
</feature>
<dbReference type="Gene3D" id="6.10.250.2080">
    <property type="match status" value="1"/>
</dbReference>
<keyword evidence="9 12" id="KW-1133">Transmembrane helix</keyword>
<dbReference type="PRINTS" id="PR00950">
    <property type="entry name" value="TYPE3IMSPROT"/>
</dbReference>
<evidence type="ECO:0000313" key="15">
    <source>
        <dbReference type="Proteomes" id="UP001300871"/>
    </source>
</evidence>
<proteinExistence type="inferred from homology"/>
<evidence type="ECO:0000256" key="8">
    <source>
        <dbReference type="ARBA" id="ARBA00022927"/>
    </source>
</evidence>
<evidence type="ECO:0000256" key="9">
    <source>
        <dbReference type="ARBA" id="ARBA00022989"/>
    </source>
</evidence>
<evidence type="ECO:0000256" key="10">
    <source>
        <dbReference type="ARBA" id="ARBA00023136"/>
    </source>
</evidence>
<dbReference type="InterPro" id="IPR006135">
    <property type="entry name" value="T3SS_substrate_exporter"/>
</dbReference>
<keyword evidence="11 12" id="KW-1006">Bacterial flagellum protein export</keyword>
<keyword evidence="6 12" id="KW-0812">Transmembrane</keyword>
<organism evidence="14 15">
    <name type="scientific">Clostridium symbiosum</name>
    <name type="common">Bacteroides symbiosus</name>
    <dbReference type="NCBI Taxonomy" id="1512"/>
    <lineage>
        <taxon>Bacteria</taxon>
        <taxon>Bacillati</taxon>
        <taxon>Bacillota</taxon>
        <taxon>Clostridia</taxon>
        <taxon>Lachnospirales</taxon>
        <taxon>Lachnospiraceae</taxon>
        <taxon>Otoolea</taxon>
    </lineage>
</organism>
<dbReference type="InterPro" id="IPR006136">
    <property type="entry name" value="FlhB"/>
</dbReference>
<evidence type="ECO:0000256" key="5">
    <source>
        <dbReference type="ARBA" id="ARBA00022475"/>
    </source>
</evidence>
<dbReference type="Gene3D" id="3.40.1690.10">
    <property type="entry name" value="secretion proteins EscU"/>
    <property type="match status" value="1"/>
</dbReference>
<dbReference type="InterPro" id="IPR029025">
    <property type="entry name" value="T3SS_substrate_exporter_C"/>
</dbReference>
<feature type="transmembrane region" description="Helical" evidence="12">
    <location>
        <begin position="30"/>
        <end position="47"/>
    </location>
</feature>
<dbReference type="AlphaFoldDB" id="A0AAW6AP52"/>
<feature type="region of interest" description="Disordered" evidence="13">
    <location>
        <begin position="1"/>
        <end position="21"/>
    </location>
</feature>
<feature type="transmembrane region" description="Helical" evidence="12">
    <location>
        <begin position="135"/>
        <end position="159"/>
    </location>
</feature>
<keyword evidence="14" id="KW-0969">Cilium</keyword>
<comment type="caution">
    <text evidence="14">The sequence shown here is derived from an EMBL/GenBank/DDBJ whole genome shotgun (WGS) entry which is preliminary data.</text>
</comment>
<dbReference type="GO" id="GO:0044780">
    <property type="term" value="P:bacterial-type flagellum assembly"/>
    <property type="evidence" value="ECO:0007669"/>
    <property type="project" value="InterPro"/>
</dbReference>
<feature type="compositionally biased region" description="Basic residues" evidence="13">
    <location>
        <begin position="12"/>
        <end position="21"/>
    </location>
</feature>
<evidence type="ECO:0000256" key="6">
    <source>
        <dbReference type="ARBA" id="ARBA00022692"/>
    </source>
</evidence>
<accession>A0AAW6AP52</accession>
<reference evidence="14" key="1">
    <citation type="submission" date="2023-01" db="EMBL/GenBank/DDBJ databases">
        <title>Human gut microbiome strain richness.</title>
        <authorList>
            <person name="Chen-Liaw A."/>
        </authorList>
    </citation>
    <scope>NUCLEOTIDE SEQUENCE</scope>
    <source>
        <strain evidence="14">B1_m1001713B170214d0_201011</strain>
    </source>
</reference>
<keyword evidence="14" id="KW-0282">Flagellum</keyword>
<dbReference type="SUPFAM" id="SSF160544">
    <property type="entry name" value="EscU C-terminal domain-like"/>
    <property type="match status" value="1"/>
</dbReference>
<evidence type="ECO:0000256" key="11">
    <source>
        <dbReference type="ARBA" id="ARBA00023225"/>
    </source>
</evidence>
<keyword evidence="8 12" id="KW-0653">Protein transport</keyword>
<evidence type="ECO:0000256" key="4">
    <source>
        <dbReference type="ARBA" id="ARBA00022448"/>
    </source>
</evidence>
<comment type="similarity">
    <text evidence="2 12">Belongs to the type III secretion exporter family.</text>
</comment>
<evidence type="ECO:0000256" key="1">
    <source>
        <dbReference type="ARBA" id="ARBA00004651"/>
    </source>
</evidence>
<comment type="function">
    <text evidence="12">Required for formation of the rod structure in the basal body of the flagellar apparatus. Together with FliI and FliH, may constitute the export apparatus of flagellin.</text>
</comment>
<dbReference type="PANTHER" id="PTHR30531">
    <property type="entry name" value="FLAGELLAR BIOSYNTHETIC PROTEIN FLHB"/>
    <property type="match status" value="1"/>
</dbReference>
<dbReference type="Proteomes" id="UP001300871">
    <property type="component" value="Unassembled WGS sequence"/>
</dbReference>
<dbReference type="RefSeq" id="WP_257606967.1">
    <property type="nucleotide sequence ID" value="NZ_JANKAG010000005.1"/>
</dbReference>
<evidence type="ECO:0000256" key="2">
    <source>
        <dbReference type="ARBA" id="ARBA00010690"/>
    </source>
</evidence>
<dbReference type="PANTHER" id="PTHR30531:SF12">
    <property type="entry name" value="FLAGELLAR BIOSYNTHETIC PROTEIN FLHB"/>
    <property type="match status" value="1"/>
</dbReference>
<keyword evidence="7 12" id="KW-1005">Bacterial flagellum biogenesis</keyword>
<protein>
    <recommendedName>
        <fullName evidence="3 12">Flagellar biosynthetic protein FlhB</fullName>
    </recommendedName>
</protein>
<dbReference type="Pfam" id="PF01312">
    <property type="entry name" value="Bac_export_2"/>
    <property type="match status" value="1"/>
</dbReference>
<name>A0AAW6AP52_CLOSY</name>
<keyword evidence="5 12" id="KW-1003">Cell membrane</keyword>
<evidence type="ECO:0000256" key="13">
    <source>
        <dbReference type="SAM" id="MobiDB-lite"/>
    </source>
</evidence>
<evidence type="ECO:0000256" key="12">
    <source>
        <dbReference type="RuleBase" id="RU364091"/>
    </source>
</evidence>
<evidence type="ECO:0000256" key="7">
    <source>
        <dbReference type="ARBA" id="ARBA00022795"/>
    </source>
</evidence>
<evidence type="ECO:0000256" key="3">
    <source>
        <dbReference type="ARBA" id="ARBA00021622"/>
    </source>
</evidence>
<feature type="transmembrane region" description="Helical" evidence="12">
    <location>
        <begin position="91"/>
        <end position="114"/>
    </location>
</feature>
<keyword evidence="10 12" id="KW-0472">Membrane</keyword>
<sequence length="355" mass="39986">MAADEKTEKATPKRRRDERKKGHIFQSQDIVAVVSLLVLFNGLKYLAPFMYRSIRNGIGLFFSLAASAYPVNAENVGEMLSKGMILFIETVLPIAAISILAAVIATAAQTRLLFSMEAVKFKASKLNPLSGFKRMFSVRSVVDLLKALLKVSILTWIIFDVLKTRLHEFARLMDGSVMGAFHYLGSALTSMVNTVGAIFVLIAVFDYLYQWWQYEKDMKMSKQDVKEEYKQTEGDPQIKGMIRQKQRAMASRRMMQKVPDADVIVRNPTHYAVALSYHPDEDRAPRVVAKGADRIALKIIEIGEANGVAIMENRPLARGLFENAELDMEIPEEFYQTVAGVLAFVYNLKNKNKTT</sequence>
<keyword evidence="4 12" id="KW-0813">Transport</keyword>
<dbReference type="EMBL" id="JAQLGM010000001">
    <property type="protein sequence ID" value="MDB1998595.1"/>
    <property type="molecule type" value="Genomic_DNA"/>
</dbReference>
<dbReference type="NCBIfam" id="TIGR00328">
    <property type="entry name" value="flhB"/>
    <property type="match status" value="1"/>
</dbReference>
<keyword evidence="14" id="KW-0966">Cell projection</keyword>
<comment type="subcellular location">
    <subcellularLocation>
        <location evidence="1">Cell membrane</location>
        <topology evidence="1">Multi-pass membrane protein</topology>
    </subcellularLocation>
</comment>
<gene>
    <name evidence="12 14" type="primary">flhB</name>
    <name evidence="14" type="ORF">PM006_00025</name>
</gene>
<dbReference type="GO" id="GO:0005886">
    <property type="term" value="C:plasma membrane"/>
    <property type="evidence" value="ECO:0007669"/>
    <property type="project" value="UniProtKB-SubCell"/>
</dbReference>
<evidence type="ECO:0000313" key="14">
    <source>
        <dbReference type="EMBL" id="MDB1998595.1"/>
    </source>
</evidence>
<feature type="transmembrane region" description="Helical" evidence="12">
    <location>
        <begin position="179"/>
        <end position="209"/>
    </location>
</feature>